<dbReference type="PANTHER" id="PTHR24421">
    <property type="entry name" value="NITRATE/NITRITE SENSOR PROTEIN NARX-RELATED"/>
    <property type="match status" value="1"/>
</dbReference>
<evidence type="ECO:0000259" key="5">
    <source>
        <dbReference type="SMART" id="SM00387"/>
    </source>
</evidence>
<dbReference type="InterPro" id="IPR003594">
    <property type="entry name" value="HATPase_dom"/>
</dbReference>
<dbReference type="EMBL" id="JACHEB010000003">
    <property type="protein sequence ID" value="MBB5327914.1"/>
    <property type="molecule type" value="Genomic_DNA"/>
</dbReference>
<evidence type="ECO:0000256" key="4">
    <source>
        <dbReference type="SAM" id="Phobius"/>
    </source>
</evidence>
<reference evidence="6 7" key="1">
    <citation type="submission" date="2020-08" db="EMBL/GenBank/DDBJ databases">
        <title>Genomic Encyclopedia of Type Strains, Phase IV (KMG-V): Genome sequencing to study the core and pangenomes of soil and plant-associated prokaryotes.</title>
        <authorList>
            <person name="Whitman W."/>
        </authorList>
    </citation>
    <scope>NUCLEOTIDE SEQUENCE [LARGE SCALE GENOMIC DNA]</scope>
    <source>
        <strain evidence="6 7">X5P2</strain>
    </source>
</reference>
<feature type="domain" description="Histidine kinase/HSP90-like ATPase" evidence="5">
    <location>
        <begin position="831"/>
        <end position="925"/>
    </location>
</feature>
<dbReference type="InterPro" id="IPR013783">
    <property type="entry name" value="Ig-like_fold"/>
</dbReference>
<accession>A0A9X0QCQ6</accession>
<dbReference type="SUPFAM" id="SSF55874">
    <property type="entry name" value="ATPase domain of HSP90 chaperone/DNA topoisomerase II/histidine kinase"/>
    <property type="match status" value="1"/>
</dbReference>
<dbReference type="GO" id="GO:0016020">
    <property type="term" value="C:membrane"/>
    <property type="evidence" value="ECO:0007669"/>
    <property type="project" value="InterPro"/>
</dbReference>
<dbReference type="Gene3D" id="2.60.40.10">
    <property type="entry name" value="Immunoglobulins"/>
    <property type="match status" value="1"/>
</dbReference>
<dbReference type="GO" id="GO:0000155">
    <property type="term" value="F:phosphorelay sensor kinase activity"/>
    <property type="evidence" value="ECO:0007669"/>
    <property type="project" value="InterPro"/>
</dbReference>
<evidence type="ECO:0000256" key="3">
    <source>
        <dbReference type="ARBA" id="ARBA00023012"/>
    </source>
</evidence>
<keyword evidence="4" id="KW-0472">Membrane</keyword>
<dbReference type="Pfam" id="PF02518">
    <property type="entry name" value="HATPase_c"/>
    <property type="match status" value="1"/>
</dbReference>
<comment type="caution">
    <text evidence="6">The sequence shown here is derived from an EMBL/GenBank/DDBJ whole genome shotgun (WGS) entry which is preliminary data.</text>
</comment>
<organism evidence="6 7">
    <name type="scientific">Tunturiibacter gelidiferens</name>
    <dbReference type="NCBI Taxonomy" id="3069689"/>
    <lineage>
        <taxon>Bacteria</taxon>
        <taxon>Pseudomonadati</taxon>
        <taxon>Acidobacteriota</taxon>
        <taxon>Terriglobia</taxon>
        <taxon>Terriglobales</taxon>
        <taxon>Acidobacteriaceae</taxon>
        <taxon>Tunturiibacter</taxon>
    </lineage>
</organism>
<proteinExistence type="predicted"/>
<dbReference type="InterPro" id="IPR036890">
    <property type="entry name" value="HATPase_C_sf"/>
</dbReference>
<dbReference type="Gene3D" id="2.130.10.10">
    <property type="entry name" value="YVTN repeat-like/Quinoprotein amine dehydrogenase"/>
    <property type="match status" value="2"/>
</dbReference>
<gene>
    <name evidence="6" type="ORF">HDF14_001520</name>
</gene>
<dbReference type="Pfam" id="PF07730">
    <property type="entry name" value="HisKA_3"/>
    <property type="match status" value="1"/>
</dbReference>
<keyword evidence="1" id="KW-0808">Transferase</keyword>
<dbReference type="SUPFAM" id="SSF63829">
    <property type="entry name" value="Calcium-dependent phosphotriesterase"/>
    <property type="match status" value="2"/>
</dbReference>
<evidence type="ECO:0000256" key="2">
    <source>
        <dbReference type="ARBA" id="ARBA00022777"/>
    </source>
</evidence>
<evidence type="ECO:0000313" key="6">
    <source>
        <dbReference type="EMBL" id="MBB5327914.1"/>
    </source>
</evidence>
<dbReference type="InterPro" id="IPR011712">
    <property type="entry name" value="Sig_transdc_His_kin_sub3_dim/P"/>
</dbReference>
<evidence type="ECO:0000256" key="1">
    <source>
        <dbReference type="ARBA" id="ARBA00022679"/>
    </source>
</evidence>
<dbReference type="AlphaFoldDB" id="A0A9X0QCQ6"/>
<dbReference type="InterPro" id="IPR015943">
    <property type="entry name" value="WD40/YVTN_repeat-like_dom_sf"/>
</dbReference>
<evidence type="ECO:0000313" key="7">
    <source>
        <dbReference type="Proteomes" id="UP000535182"/>
    </source>
</evidence>
<dbReference type="Pfam" id="PF07495">
    <property type="entry name" value="Y_Y_Y"/>
    <property type="match status" value="1"/>
</dbReference>
<dbReference type="Gene3D" id="3.30.565.10">
    <property type="entry name" value="Histidine kinase-like ATPase, C-terminal domain"/>
    <property type="match status" value="1"/>
</dbReference>
<name>A0A9X0QCQ6_9BACT</name>
<keyword evidence="4" id="KW-0812">Transmembrane</keyword>
<keyword evidence="2 6" id="KW-0418">Kinase</keyword>
<dbReference type="InterPro" id="IPR050482">
    <property type="entry name" value="Sensor_HK_TwoCompSys"/>
</dbReference>
<dbReference type="Gene3D" id="1.20.5.1930">
    <property type="match status" value="1"/>
</dbReference>
<dbReference type="GO" id="GO:0046983">
    <property type="term" value="F:protein dimerization activity"/>
    <property type="evidence" value="ECO:0007669"/>
    <property type="project" value="InterPro"/>
</dbReference>
<dbReference type="PANTHER" id="PTHR24421:SF62">
    <property type="entry name" value="SENSORY TRANSDUCTION HISTIDINE KINASE"/>
    <property type="match status" value="1"/>
</dbReference>
<feature type="transmembrane region" description="Helical" evidence="4">
    <location>
        <begin position="688"/>
        <end position="706"/>
    </location>
</feature>
<sequence length="960" mass="106251">MFRFDGIRLTKWTPLAGGSLPNAAIRSVLGARNGSLYVATEAGVARITNGRIYSYPESLRWAGPLLEDDQGRVSTGDWGNPSNSSTLCSIGETHLSCQGMKDGFGCMYGYSLASEKAGSIWIGSDQGICRWRENALPENYLLPSHGRSEHTVLAMAVDKEGSIWGGISTTGQGAGLLKLTGKEWKTFVTPQVDGRKLAVRSLSTDSSGDLWIGTESQGLYRLSGGKLEHFATTDGLSGDAVKQIFEDREHTLWVVTDRGIDSFHDLPVISFTSREGLSGAPNQLTTSRSGDVWIGASHTLNLLHNQQFFHFTDPFLKREIHYLFSDSHDRIWVGAGQQLLLYEHGRFTPVTDRYGDRVGEVIEMEEDSRHRLWASVQNLADQRGNALIRIQDLRVAESFSSSALADRQIMNVLAPEPGGGLWVAGYSHGLYRFRNGKFDQIKPDGFDGRIADMTSDPDGALWIATPQAAIRYMNGRAQAIKTSNGLPCENVLSVINDRVGAHWLFMQCGILRIRDSEISRWWSNATSQLTITAFTLSDGALPRLRGERPFFSSDGRLWSVNGSSLQMIDPKRLPSNALPPPVHIEHLLVGHTDHPLVGSPTLPVSPQVVEVDYAGLSYVAPAKVRFRYQLAGHDREWTDSGTRRQAFYNDLSPGYYTFRVIACNNDGVWNTQQATIGFMIPPAWYQTIWFKLLCVVVAAMLAYSLYQFRIRQYATMLKVRFDERIEERTRLARDLHDTLLQTIQGSKMVADNALERPNDSARMHKALDLVSTWLERATLEGRAALNSLRSSTVDTNDLAAAFRHAAEDCRIGSTIQVSHALTGTSSDMHPIVRDEIYRIGYEAINNACVHSGGSLMTVELTYNHNVQLRIRDNGKGIGEKTLQSGKTGHFGLEGMRERADRIGAKLSVCTAPDGTEVNLLVPGSVVFKTYRPTKRSQLLKMFAIGRNSPRHTSSGGGAHN</sequence>
<dbReference type="Proteomes" id="UP000535182">
    <property type="component" value="Unassembled WGS sequence"/>
</dbReference>
<dbReference type="CDD" id="cd16917">
    <property type="entry name" value="HATPase_UhpB-NarQ-NarX-like"/>
    <property type="match status" value="1"/>
</dbReference>
<keyword evidence="3" id="KW-0902">Two-component regulatory system</keyword>
<keyword evidence="4" id="KW-1133">Transmembrane helix</keyword>
<protein>
    <submittedName>
        <fullName evidence="6">Signal transduction histidine kinase/ligand-binding sensor domain-containing protein</fullName>
    </submittedName>
</protein>
<dbReference type="InterPro" id="IPR011123">
    <property type="entry name" value="Y_Y_Y"/>
</dbReference>
<dbReference type="SMART" id="SM00387">
    <property type="entry name" value="HATPase_c"/>
    <property type="match status" value="1"/>
</dbReference>
<keyword evidence="7" id="KW-1185">Reference proteome</keyword>